<evidence type="ECO:0000256" key="2">
    <source>
        <dbReference type="ARBA" id="ARBA00022723"/>
    </source>
</evidence>
<dbReference type="Pfam" id="PF03055">
    <property type="entry name" value="RPE65"/>
    <property type="match status" value="1"/>
</dbReference>
<evidence type="ECO:0000256" key="3">
    <source>
        <dbReference type="ARBA" id="ARBA00023002"/>
    </source>
</evidence>
<evidence type="ECO:0000256" key="4">
    <source>
        <dbReference type="ARBA" id="ARBA00023004"/>
    </source>
</evidence>
<dbReference type="EMBL" id="JBHSXX010000001">
    <property type="protein sequence ID" value="MFC6870687.1"/>
    <property type="molecule type" value="Genomic_DNA"/>
</dbReference>
<gene>
    <name evidence="7" type="ORF">ACFQGD_26505</name>
</gene>
<accession>A0ABW2C5X6</accession>
<comment type="cofactor">
    <cofactor evidence="5">
        <name>Fe(2+)</name>
        <dbReference type="ChEBI" id="CHEBI:29033"/>
    </cofactor>
    <text evidence="5">Binds 1 Fe(2+) ion per subunit.</text>
</comment>
<comment type="similarity">
    <text evidence="1 5">Belongs to the carotenoid oxygenase family.</text>
</comment>
<protein>
    <recommendedName>
        <fullName evidence="5">Dioxygenase</fullName>
        <ecNumber evidence="5">1.13.11.-</ecNumber>
    </recommendedName>
</protein>
<evidence type="ECO:0000256" key="5">
    <source>
        <dbReference type="RuleBase" id="RU364048"/>
    </source>
</evidence>
<reference evidence="8" key="1">
    <citation type="journal article" date="2019" name="Int. J. Syst. Evol. Microbiol.">
        <title>The Global Catalogue of Microorganisms (GCM) 10K type strain sequencing project: providing services to taxonomists for standard genome sequencing and annotation.</title>
        <authorList>
            <consortium name="The Broad Institute Genomics Platform"/>
            <consortium name="The Broad Institute Genome Sequencing Center for Infectious Disease"/>
            <person name="Wu L."/>
            <person name="Ma J."/>
        </authorList>
    </citation>
    <scope>NUCLEOTIDE SEQUENCE [LARGE SCALE GENOMIC DNA]</scope>
    <source>
        <strain evidence="8">KCTC 32255</strain>
    </source>
</reference>
<keyword evidence="8" id="KW-1185">Reference proteome</keyword>
<evidence type="ECO:0000256" key="1">
    <source>
        <dbReference type="ARBA" id="ARBA00006787"/>
    </source>
</evidence>
<organism evidence="7 8">
    <name type="scientific">Haloechinothrix salitolerans</name>
    <dbReference type="NCBI Taxonomy" id="926830"/>
    <lineage>
        <taxon>Bacteria</taxon>
        <taxon>Bacillati</taxon>
        <taxon>Actinomycetota</taxon>
        <taxon>Actinomycetes</taxon>
        <taxon>Pseudonocardiales</taxon>
        <taxon>Pseudonocardiaceae</taxon>
        <taxon>Haloechinothrix</taxon>
    </lineage>
</organism>
<keyword evidence="5" id="KW-0223">Dioxygenase</keyword>
<comment type="caution">
    <text evidence="7">The sequence shown here is derived from an EMBL/GenBank/DDBJ whole genome shotgun (WGS) entry which is preliminary data.</text>
</comment>
<sequence>MNPYLAANFAPISTEHTVADLPVTGTIPEHLDGRYLRNGPNPIGEIDPRTYNWFLGDGMVHGIRIRDGKAEWYRNRWVRNRPVADTLGERRRGRTTTGMDLATNTNVIGHAGKTFALVEGGAPVFELTDDLESVGPCDFDGTLPGAYTAHPQRDPLTGELHAVSYYFGWGNRVQYTVLDRDARVRRAVDIEVSGSPMMHNFSLTENHVLLYDLPVTFDTGIAATTSVPRFLRGAARLTLSALIGNVRIPDPMAAAASRRLRPNAPLPYSWNPRYPARIGVLPRDGRSRDVRWFDVDPCYVFHPVNAYEDGNTIVVEVPRYDRVFDQDRHGPGDAPPLLERWEIDLAAGKVRTERIDDIMQEFPRIDERLLGHRHRYAYTSAAREEGWFDSVVKHDVEQSTSTVHTFGEGTEVGEFVFVPAAADAAEDEGVLMGFVYDKASDRSDLTLLDAATLEHVASIHLPTRVPAGFHGNWVPTAGSLPAGQREAHAGRRVGDHHRPE</sequence>
<dbReference type="PANTHER" id="PTHR10543">
    <property type="entry name" value="BETA-CAROTENE DIOXYGENASE"/>
    <property type="match status" value="1"/>
</dbReference>
<dbReference type="PANTHER" id="PTHR10543:SF89">
    <property type="entry name" value="CAROTENOID 9,10(9',10')-CLEAVAGE DIOXYGENASE 1"/>
    <property type="match status" value="1"/>
</dbReference>
<dbReference type="EC" id="1.13.11.-" evidence="5"/>
<keyword evidence="3 5" id="KW-0560">Oxidoreductase</keyword>
<feature type="compositionally biased region" description="Basic and acidic residues" evidence="6">
    <location>
        <begin position="485"/>
        <end position="500"/>
    </location>
</feature>
<keyword evidence="4 5" id="KW-0408">Iron</keyword>
<dbReference type="Proteomes" id="UP001596337">
    <property type="component" value="Unassembled WGS sequence"/>
</dbReference>
<evidence type="ECO:0000313" key="7">
    <source>
        <dbReference type="EMBL" id="MFC6870687.1"/>
    </source>
</evidence>
<dbReference type="InterPro" id="IPR004294">
    <property type="entry name" value="Carotenoid_Oase"/>
</dbReference>
<keyword evidence="2 5" id="KW-0479">Metal-binding</keyword>
<feature type="region of interest" description="Disordered" evidence="6">
    <location>
        <begin position="476"/>
        <end position="500"/>
    </location>
</feature>
<evidence type="ECO:0000313" key="8">
    <source>
        <dbReference type="Proteomes" id="UP001596337"/>
    </source>
</evidence>
<evidence type="ECO:0000256" key="6">
    <source>
        <dbReference type="SAM" id="MobiDB-lite"/>
    </source>
</evidence>
<name>A0ABW2C5X6_9PSEU</name>
<dbReference type="RefSeq" id="WP_345405047.1">
    <property type="nucleotide sequence ID" value="NZ_BAABLA010000119.1"/>
</dbReference>
<proteinExistence type="inferred from homology"/>